<proteinExistence type="predicted"/>
<name>A0ABP9BUV0_9ACTN</name>
<evidence type="ECO:0000256" key="1">
    <source>
        <dbReference type="SAM" id="MobiDB-lite"/>
    </source>
</evidence>
<feature type="region of interest" description="Disordered" evidence="1">
    <location>
        <begin position="78"/>
        <end position="101"/>
    </location>
</feature>
<evidence type="ECO:0000313" key="3">
    <source>
        <dbReference type="Proteomes" id="UP001501265"/>
    </source>
</evidence>
<dbReference type="EMBL" id="BAABIG010000024">
    <property type="protein sequence ID" value="GAA4799529.1"/>
    <property type="molecule type" value="Genomic_DNA"/>
</dbReference>
<reference evidence="3" key="1">
    <citation type="journal article" date="2019" name="Int. J. Syst. Evol. Microbiol.">
        <title>The Global Catalogue of Microorganisms (GCM) 10K type strain sequencing project: providing services to taxonomists for standard genome sequencing and annotation.</title>
        <authorList>
            <consortium name="The Broad Institute Genomics Platform"/>
            <consortium name="The Broad Institute Genome Sequencing Center for Infectious Disease"/>
            <person name="Wu L."/>
            <person name="Ma J."/>
        </authorList>
    </citation>
    <scope>NUCLEOTIDE SEQUENCE [LARGE SCALE GENOMIC DNA]</scope>
    <source>
        <strain evidence="3">JCM 18081</strain>
    </source>
</reference>
<feature type="compositionally biased region" description="Basic and acidic residues" evidence="1">
    <location>
        <begin position="78"/>
        <end position="91"/>
    </location>
</feature>
<keyword evidence="3" id="KW-1185">Reference proteome</keyword>
<evidence type="ECO:0000313" key="2">
    <source>
        <dbReference type="EMBL" id="GAA4799529.1"/>
    </source>
</evidence>
<comment type="caution">
    <text evidence="2">The sequence shown here is derived from an EMBL/GenBank/DDBJ whole genome shotgun (WGS) entry which is preliminary data.</text>
</comment>
<evidence type="ECO:0008006" key="4">
    <source>
        <dbReference type="Google" id="ProtNLM"/>
    </source>
</evidence>
<gene>
    <name evidence="2" type="ORF">GCM10023220_29650</name>
</gene>
<dbReference type="RefSeq" id="WP_345620029.1">
    <property type="nucleotide sequence ID" value="NZ_BAABIG010000024.1"/>
</dbReference>
<dbReference type="Proteomes" id="UP001501265">
    <property type="component" value="Unassembled WGS sequence"/>
</dbReference>
<protein>
    <recommendedName>
        <fullName evidence="4">Transposase</fullName>
    </recommendedName>
</protein>
<sequence>MHRGEMSWRRLRVLIQHLPPESATWTALRNQLTPAELAAQAEKGEPEKGSWSQQDQLLAAVYDRLSQIQYVLTCVNTEKKSKWPDPPEPMRRPGAAPKKTRAQLTAKSAETLFQLLDMGAA</sequence>
<organism evidence="2 3">
    <name type="scientific">Streptomyces ziwulingensis</name>
    <dbReference type="NCBI Taxonomy" id="1045501"/>
    <lineage>
        <taxon>Bacteria</taxon>
        <taxon>Bacillati</taxon>
        <taxon>Actinomycetota</taxon>
        <taxon>Actinomycetes</taxon>
        <taxon>Kitasatosporales</taxon>
        <taxon>Streptomycetaceae</taxon>
        <taxon>Streptomyces</taxon>
    </lineage>
</organism>
<accession>A0ABP9BUV0</accession>